<dbReference type="PANTHER" id="PTHR22911">
    <property type="entry name" value="ACYL-MALONYL CONDENSING ENZYME-RELATED"/>
    <property type="match status" value="1"/>
</dbReference>
<dbReference type="InterPro" id="IPR000620">
    <property type="entry name" value="EamA_dom"/>
</dbReference>
<accession>A0A3B0SP29</accession>
<protein>
    <recommendedName>
        <fullName evidence="2">EamA domain-containing protein</fullName>
    </recommendedName>
</protein>
<feature type="transmembrane region" description="Helical" evidence="1">
    <location>
        <begin position="33"/>
        <end position="50"/>
    </location>
</feature>
<feature type="transmembrane region" description="Helical" evidence="1">
    <location>
        <begin position="265"/>
        <end position="287"/>
    </location>
</feature>
<dbReference type="InterPro" id="IPR037185">
    <property type="entry name" value="EmrE-like"/>
</dbReference>
<dbReference type="EMBL" id="UOEK01000134">
    <property type="protein sequence ID" value="VAV98193.1"/>
    <property type="molecule type" value="Genomic_DNA"/>
</dbReference>
<evidence type="ECO:0000259" key="2">
    <source>
        <dbReference type="Pfam" id="PF00892"/>
    </source>
</evidence>
<dbReference type="Gene3D" id="1.10.3730.20">
    <property type="match status" value="1"/>
</dbReference>
<feature type="domain" description="EamA" evidence="2">
    <location>
        <begin position="3"/>
        <end position="132"/>
    </location>
</feature>
<feature type="transmembrane region" description="Helical" evidence="1">
    <location>
        <begin position="240"/>
        <end position="259"/>
    </location>
</feature>
<dbReference type="SUPFAM" id="SSF103481">
    <property type="entry name" value="Multidrug resistance efflux transporter EmrE"/>
    <property type="match status" value="2"/>
</dbReference>
<keyword evidence="1" id="KW-0472">Membrane</keyword>
<feature type="transmembrane region" description="Helical" evidence="1">
    <location>
        <begin position="116"/>
        <end position="136"/>
    </location>
</feature>
<dbReference type="AlphaFoldDB" id="A0A3B0SP29"/>
<keyword evidence="1" id="KW-0812">Transmembrane</keyword>
<sequence>MKPILSAFAGTVVISFSAILVRLANVEPVTVTLFRGLYAIPAVALLALIDRRRTRRTLRERGVGVLAGIALGVDLSFWHNSIADVGAGAATVLGATQVIWIGLATVFIFRERITRAALTMVPVMLVGIVLISGLGAVDAYGANPTRGVFYGVLTGFFYAQFILLLRASGGPDTSAAARLLDAVIGVTIVGLAAALLMPQAVSMTWSWPSHGWLIALAVGPQAVGWALITFSLPNLRALQASVVILVQPALTVLWAMLIFSEDPNAFQWVGLVMVLLGVIGTNVIGAARPAAETASGNHIQMVEPTEQGR</sequence>
<reference evidence="3" key="1">
    <citation type="submission" date="2018-06" db="EMBL/GenBank/DDBJ databases">
        <authorList>
            <person name="Zhirakovskaya E."/>
        </authorList>
    </citation>
    <scope>NUCLEOTIDE SEQUENCE</scope>
</reference>
<feature type="domain" description="EamA" evidence="2">
    <location>
        <begin position="146"/>
        <end position="282"/>
    </location>
</feature>
<evidence type="ECO:0000256" key="1">
    <source>
        <dbReference type="SAM" id="Phobius"/>
    </source>
</evidence>
<keyword evidence="1" id="KW-1133">Transmembrane helix</keyword>
<dbReference type="Pfam" id="PF00892">
    <property type="entry name" value="EamA"/>
    <property type="match status" value="2"/>
</dbReference>
<dbReference type="GO" id="GO:0016020">
    <property type="term" value="C:membrane"/>
    <property type="evidence" value="ECO:0007669"/>
    <property type="project" value="InterPro"/>
</dbReference>
<gene>
    <name evidence="3" type="ORF">MNBD_ACTINO02-2857</name>
</gene>
<feature type="transmembrane region" description="Helical" evidence="1">
    <location>
        <begin position="179"/>
        <end position="197"/>
    </location>
</feature>
<organism evidence="3">
    <name type="scientific">hydrothermal vent metagenome</name>
    <dbReference type="NCBI Taxonomy" id="652676"/>
    <lineage>
        <taxon>unclassified sequences</taxon>
        <taxon>metagenomes</taxon>
        <taxon>ecological metagenomes</taxon>
    </lineage>
</organism>
<feature type="transmembrane region" description="Helical" evidence="1">
    <location>
        <begin position="85"/>
        <end position="109"/>
    </location>
</feature>
<feature type="transmembrane region" description="Helical" evidence="1">
    <location>
        <begin position="62"/>
        <end position="79"/>
    </location>
</feature>
<evidence type="ECO:0000313" key="3">
    <source>
        <dbReference type="EMBL" id="VAV98193.1"/>
    </source>
</evidence>
<name>A0A3B0SP29_9ZZZZ</name>
<proteinExistence type="predicted"/>
<feature type="transmembrane region" description="Helical" evidence="1">
    <location>
        <begin position="148"/>
        <end position="167"/>
    </location>
</feature>
<feature type="transmembrane region" description="Helical" evidence="1">
    <location>
        <begin position="209"/>
        <end position="228"/>
    </location>
</feature>